<comment type="caution">
    <text evidence="1">The sequence shown here is derived from an EMBL/GenBank/DDBJ whole genome shotgun (WGS) entry which is preliminary data.</text>
</comment>
<reference evidence="1 2" key="1">
    <citation type="submission" date="2016-03" db="EMBL/GenBank/DDBJ databases">
        <title>EvidentialGene: Evidence-directed Construction of Genes on Genomes.</title>
        <authorList>
            <person name="Gilbert D.G."/>
            <person name="Choi J.-H."/>
            <person name="Mockaitis K."/>
            <person name="Colbourne J."/>
            <person name="Pfrender M."/>
        </authorList>
    </citation>
    <scope>NUCLEOTIDE SEQUENCE [LARGE SCALE GENOMIC DNA]</scope>
    <source>
        <strain evidence="1 2">Xinb3</strain>
        <tissue evidence="1">Complete organism</tissue>
    </source>
</reference>
<name>A0A162BWI8_9CRUS</name>
<organism evidence="1 2">
    <name type="scientific">Daphnia magna</name>
    <dbReference type="NCBI Taxonomy" id="35525"/>
    <lineage>
        <taxon>Eukaryota</taxon>
        <taxon>Metazoa</taxon>
        <taxon>Ecdysozoa</taxon>
        <taxon>Arthropoda</taxon>
        <taxon>Crustacea</taxon>
        <taxon>Branchiopoda</taxon>
        <taxon>Diplostraca</taxon>
        <taxon>Cladocera</taxon>
        <taxon>Anomopoda</taxon>
        <taxon>Daphniidae</taxon>
        <taxon>Daphnia</taxon>
    </lineage>
</organism>
<dbReference type="AlphaFoldDB" id="A0A162BWI8"/>
<evidence type="ECO:0000313" key="2">
    <source>
        <dbReference type="Proteomes" id="UP000076858"/>
    </source>
</evidence>
<proteinExistence type="predicted"/>
<sequence>MWVLWSPNIVKENKKNPFPEIEEKWKRMTFGDTFVFSHSVRLNERFFSFVNVVSSKVRELI</sequence>
<dbReference type="Proteomes" id="UP000076858">
    <property type="component" value="Unassembled WGS sequence"/>
</dbReference>
<evidence type="ECO:0000313" key="1">
    <source>
        <dbReference type="EMBL" id="KZR98410.1"/>
    </source>
</evidence>
<gene>
    <name evidence="1" type="ORF">APZ42_006183</name>
</gene>
<accession>A0A162BWI8</accession>
<protein>
    <submittedName>
        <fullName evidence="1">Uncharacterized protein</fullName>
    </submittedName>
</protein>
<dbReference type="EMBL" id="LRGB01017184">
    <property type="protein sequence ID" value="KZR98410.1"/>
    <property type="molecule type" value="Genomic_DNA"/>
</dbReference>
<keyword evidence="2" id="KW-1185">Reference proteome</keyword>